<accession>A0A6A5X3G1</accession>
<protein>
    <recommendedName>
        <fullName evidence="7">FHA domain-containing protein</fullName>
    </recommendedName>
</protein>
<dbReference type="Gene3D" id="3.40.50.10980">
    <property type="entry name" value="Nibrin, BRCT2 domain"/>
    <property type="match status" value="1"/>
</dbReference>
<dbReference type="EMBL" id="ML977557">
    <property type="protein sequence ID" value="KAF2007445.1"/>
    <property type="molecule type" value="Genomic_DNA"/>
</dbReference>
<keyword evidence="9" id="KW-1185">Reference proteome</keyword>
<dbReference type="Proteomes" id="UP000799779">
    <property type="component" value="Unassembled WGS sequence"/>
</dbReference>
<dbReference type="Pfam" id="PF16508">
    <property type="entry name" value="NIBRIN_BRCT_II"/>
    <property type="match status" value="1"/>
</dbReference>
<feature type="region of interest" description="Disordered" evidence="6">
    <location>
        <begin position="364"/>
        <end position="544"/>
    </location>
</feature>
<organism evidence="8 9">
    <name type="scientific">Amniculicola lignicola CBS 123094</name>
    <dbReference type="NCBI Taxonomy" id="1392246"/>
    <lineage>
        <taxon>Eukaryota</taxon>
        <taxon>Fungi</taxon>
        <taxon>Dikarya</taxon>
        <taxon>Ascomycota</taxon>
        <taxon>Pezizomycotina</taxon>
        <taxon>Dothideomycetes</taxon>
        <taxon>Pleosporomycetidae</taxon>
        <taxon>Pleosporales</taxon>
        <taxon>Amniculicolaceae</taxon>
        <taxon>Amniculicola</taxon>
    </lineage>
</organism>
<evidence type="ECO:0000313" key="8">
    <source>
        <dbReference type="EMBL" id="KAF2007445.1"/>
    </source>
</evidence>
<dbReference type="InterPro" id="IPR032429">
    <property type="entry name" value="Nibrin_BRCT2"/>
</dbReference>
<keyword evidence="3" id="KW-0234">DNA repair</keyword>
<feature type="compositionally biased region" description="Low complexity" evidence="6">
    <location>
        <begin position="754"/>
        <end position="769"/>
    </location>
</feature>
<dbReference type="GO" id="GO:0003684">
    <property type="term" value="F:damaged DNA binding"/>
    <property type="evidence" value="ECO:0007669"/>
    <property type="project" value="TreeGrafter"/>
</dbReference>
<feature type="compositionally biased region" description="Basic and acidic residues" evidence="6">
    <location>
        <begin position="673"/>
        <end position="696"/>
    </location>
</feature>
<proteinExistence type="predicted"/>
<evidence type="ECO:0000259" key="7">
    <source>
        <dbReference type="PROSITE" id="PS50006"/>
    </source>
</evidence>
<feature type="coiled-coil region" evidence="5">
    <location>
        <begin position="564"/>
        <end position="591"/>
    </location>
</feature>
<dbReference type="OrthoDB" id="552194at2759"/>
<evidence type="ECO:0000256" key="4">
    <source>
        <dbReference type="ARBA" id="ARBA00023242"/>
    </source>
</evidence>
<feature type="compositionally biased region" description="Basic and acidic residues" evidence="6">
    <location>
        <begin position="442"/>
        <end position="451"/>
    </location>
</feature>
<dbReference type="GO" id="GO:0030870">
    <property type="term" value="C:Mre11 complex"/>
    <property type="evidence" value="ECO:0007669"/>
    <property type="project" value="InterPro"/>
</dbReference>
<evidence type="ECO:0000256" key="1">
    <source>
        <dbReference type="ARBA" id="ARBA00004123"/>
    </source>
</evidence>
<feature type="compositionally biased region" description="Acidic residues" evidence="6">
    <location>
        <begin position="796"/>
        <end position="805"/>
    </location>
</feature>
<name>A0A6A5X3G1_9PLEO</name>
<keyword evidence="4" id="KW-0539">Nucleus</keyword>
<dbReference type="Gene3D" id="2.60.200.20">
    <property type="match status" value="1"/>
</dbReference>
<feature type="compositionally biased region" description="Low complexity" evidence="6">
    <location>
        <begin position="523"/>
        <end position="533"/>
    </location>
</feature>
<evidence type="ECO:0000313" key="9">
    <source>
        <dbReference type="Proteomes" id="UP000799779"/>
    </source>
</evidence>
<gene>
    <name evidence="8" type="ORF">P154DRAFT_480259</name>
</gene>
<reference evidence="8" key="1">
    <citation type="journal article" date="2020" name="Stud. Mycol.">
        <title>101 Dothideomycetes genomes: a test case for predicting lifestyles and emergence of pathogens.</title>
        <authorList>
            <person name="Haridas S."/>
            <person name="Albert R."/>
            <person name="Binder M."/>
            <person name="Bloem J."/>
            <person name="Labutti K."/>
            <person name="Salamov A."/>
            <person name="Andreopoulos B."/>
            <person name="Baker S."/>
            <person name="Barry K."/>
            <person name="Bills G."/>
            <person name="Bluhm B."/>
            <person name="Cannon C."/>
            <person name="Castanera R."/>
            <person name="Culley D."/>
            <person name="Daum C."/>
            <person name="Ezra D."/>
            <person name="Gonzalez J."/>
            <person name="Henrissat B."/>
            <person name="Kuo A."/>
            <person name="Liang C."/>
            <person name="Lipzen A."/>
            <person name="Lutzoni F."/>
            <person name="Magnuson J."/>
            <person name="Mondo S."/>
            <person name="Nolan M."/>
            <person name="Ohm R."/>
            <person name="Pangilinan J."/>
            <person name="Park H.-J."/>
            <person name="Ramirez L."/>
            <person name="Alfaro M."/>
            <person name="Sun H."/>
            <person name="Tritt A."/>
            <person name="Yoshinaga Y."/>
            <person name="Zwiers L.-H."/>
            <person name="Turgeon B."/>
            <person name="Goodwin S."/>
            <person name="Spatafora J."/>
            <person name="Crous P."/>
            <person name="Grigoriev I."/>
        </authorList>
    </citation>
    <scope>NUCLEOTIDE SEQUENCE</scope>
    <source>
        <strain evidence="8">CBS 123094</strain>
    </source>
</reference>
<evidence type="ECO:0000256" key="2">
    <source>
        <dbReference type="ARBA" id="ARBA00022763"/>
    </source>
</evidence>
<evidence type="ECO:0000256" key="3">
    <source>
        <dbReference type="ARBA" id="ARBA00023204"/>
    </source>
</evidence>
<feature type="compositionally biased region" description="Polar residues" evidence="6">
    <location>
        <begin position="382"/>
        <end position="401"/>
    </location>
</feature>
<dbReference type="AlphaFoldDB" id="A0A6A5X3G1"/>
<comment type="subcellular location">
    <subcellularLocation>
        <location evidence="1">Nucleus</location>
    </subcellularLocation>
</comment>
<evidence type="ECO:0000256" key="5">
    <source>
        <dbReference type="SAM" id="Coils"/>
    </source>
</evidence>
<keyword evidence="5" id="KW-0175">Coiled coil</keyword>
<sequence length="814" mass="91848">MWVLEHESLFGGKRVWLRPGTTQLFGRTKSKGKKDTEEAKQFQINNPNVSRQHMMLRVHEVGEGAGTHLHARSKVEITDLSCKGTTIDENTRVVSTKDKQESTILTGTEHSIRLTLSFAPFKIKWEPIVLTFASKDKDFKGRTPALHALDIKTTDDFVFGQTTHVVSKKRNLGKVLTGLTQAVHIVSGDYLKAIFKVTAPQNANPEDYTPSRLEEDFYEWWPKEKECIPPPGGEPTPRPSQLLEPDPARAEVFSGLTFIYLEQKQYDSLAEPIGGGGGKALLYEVVPNETTVDDFVEYVRNVAGKKRSSKDVKGRLPVIMVRPTTVPQDWGINFVDGVEHALNQRSIQQNEILDAVLMNDAGQLQGPPSEFIASSIPPPSQPTRSMRESTPPSQRLQSKPVSQAPEEDSDSSEELIKPITRKRPIRRPKTTATFTGFDDWEPPSKVRKIESDTQMEDMQESIPFSETQGRSITATQAETTQSMRRQPSPPESPMDEKLDQDQLFPAAAAYGLQQRRLADRDVSASVEPEASASTGTRKPKSQGAQILEKIHKAQKRAYKDVDVREQTRLRMQELEEKRQEDEARLAEHLSGVEISEIREKIGIEEMEVRPRGVQLAQAQSERRNADWNGRKNFKKFKRKGVERGLQQHKVIVTLEEASTKRSFGIVDMEMLEGEDRPRSKADQRRLERRTGRVAREEEGEEEAGGLRRRRRDRDREREREVIVVEDSAEEDGRGVDEGDGDAEVPRGSDRVVETQLGGTQTQTQTQTQTGRKRGAVSVAAGQPVGKRSRIIKLREGDDEDSDAEETGFRMRRRR</sequence>
<dbReference type="InterPro" id="IPR043014">
    <property type="entry name" value="Nibrin_BRCT2_sf"/>
</dbReference>
<feature type="compositionally biased region" description="Basic residues" evidence="6">
    <location>
        <begin position="419"/>
        <end position="429"/>
    </location>
</feature>
<feature type="compositionally biased region" description="Polar residues" evidence="6">
    <location>
        <begin position="462"/>
        <end position="485"/>
    </location>
</feature>
<dbReference type="PANTHER" id="PTHR12162:SF0">
    <property type="entry name" value="NIBRIN"/>
    <property type="match status" value="1"/>
</dbReference>
<evidence type="ECO:0000256" key="6">
    <source>
        <dbReference type="SAM" id="MobiDB-lite"/>
    </source>
</evidence>
<dbReference type="GO" id="GO:0007095">
    <property type="term" value="P:mitotic G2 DNA damage checkpoint signaling"/>
    <property type="evidence" value="ECO:0007669"/>
    <property type="project" value="InterPro"/>
</dbReference>
<dbReference type="InterPro" id="IPR040227">
    <property type="entry name" value="Nibrin-rel"/>
</dbReference>
<feature type="region of interest" description="Disordered" evidence="6">
    <location>
        <begin position="668"/>
        <end position="814"/>
    </location>
</feature>
<dbReference type="PANTHER" id="PTHR12162">
    <property type="entry name" value="NIBRIN-RELATED"/>
    <property type="match status" value="1"/>
</dbReference>
<dbReference type="GO" id="GO:0000724">
    <property type="term" value="P:double-strand break repair via homologous recombination"/>
    <property type="evidence" value="ECO:0007669"/>
    <property type="project" value="TreeGrafter"/>
</dbReference>
<keyword evidence="2" id="KW-0227">DNA damage</keyword>
<dbReference type="PROSITE" id="PS50006">
    <property type="entry name" value="FHA_DOMAIN"/>
    <property type="match status" value="1"/>
</dbReference>
<feature type="compositionally biased region" description="Basic and acidic residues" evidence="6">
    <location>
        <begin position="743"/>
        <end position="752"/>
    </location>
</feature>
<dbReference type="InterPro" id="IPR000253">
    <property type="entry name" value="FHA_dom"/>
</dbReference>
<feature type="compositionally biased region" description="Basic and acidic residues" evidence="6">
    <location>
        <begin position="713"/>
        <end position="722"/>
    </location>
</feature>
<feature type="domain" description="FHA" evidence="7">
    <location>
        <begin position="23"/>
        <end position="92"/>
    </location>
</feature>